<evidence type="ECO:0000256" key="1">
    <source>
        <dbReference type="SAM" id="Coils"/>
    </source>
</evidence>
<evidence type="ECO:0000313" key="4">
    <source>
        <dbReference type="Proteomes" id="UP000177190"/>
    </source>
</evidence>
<comment type="caution">
    <text evidence="3">The sequence shown here is derived from an EMBL/GenBank/DDBJ whole genome shotgun (WGS) entry which is preliminary data.</text>
</comment>
<proteinExistence type="predicted"/>
<sequence>MPTQAEESQVKEFLKRAEIKTMKKDLRALREFDALKERNKIAKIKTLEEQRLEQAKKLEEKERLEAQTEKVKREGVLEKNAVEERLAEKDLKEYATEQERQQIFQFETQRLGFEKQADSIDKEKNPALKLQKNEIYVQKRNWEAKLKSVSEQEKKLEDEQNFIAQKSQQSVIGPEKKSLEQRRSDIDKEIENIEKKRWEIEKQLEGLENRIKEADKSYEQLAQERNSLRQKILGADKSLREIYSVIIARVEEKRRNESQEQRFSKEALAKSRLEQKEKVQRQQFGGQAGAGQGGKDFFNKMPVPVPVKEKILKTAQSEEEQRKKFIQDVEGWAQNKNNAPTIKQHPSSEIPIPPKK</sequence>
<evidence type="ECO:0000256" key="2">
    <source>
        <dbReference type="SAM" id="MobiDB-lite"/>
    </source>
</evidence>
<feature type="region of interest" description="Disordered" evidence="2">
    <location>
        <begin position="253"/>
        <end position="356"/>
    </location>
</feature>
<feature type="coiled-coil region" evidence="1">
    <location>
        <begin position="44"/>
        <end position="74"/>
    </location>
</feature>
<feature type="compositionally biased region" description="Polar residues" evidence="2">
    <location>
        <begin position="334"/>
        <end position="347"/>
    </location>
</feature>
<reference evidence="3 4" key="1">
    <citation type="journal article" date="2016" name="Nat. Commun.">
        <title>Thousands of microbial genomes shed light on interconnected biogeochemical processes in an aquifer system.</title>
        <authorList>
            <person name="Anantharaman K."/>
            <person name="Brown C.T."/>
            <person name="Hug L.A."/>
            <person name="Sharon I."/>
            <person name="Castelle C.J."/>
            <person name="Probst A.J."/>
            <person name="Thomas B.C."/>
            <person name="Singh A."/>
            <person name="Wilkins M.J."/>
            <person name="Karaoz U."/>
            <person name="Brodie E.L."/>
            <person name="Williams K.H."/>
            <person name="Hubbard S.S."/>
            <person name="Banfield J.F."/>
        </authorList>
    </citation>
    <scope>NUCLEOTIDE SEQUENCE [LARGE SCALE GENOMIC DNA]</scope>
</reference>
<feature type="compositionally biased region" description="Basic and acidic residues" evidence="2">
    <location>
        <begin position="253"/>
        <end position="280"/>
    </location>
</feature>
<evidence type="ECO:0000313" key="3">
    <source>
        <dbReference type="EMBL" id="OGZ63671.1"/>
    </source>
</evidence>
<protein>
    <submittedName>
        <fullName evidence="3">Uncharacterized protein</fullName>
    </submittedName>
</protein>
<dbReference type="EMBL" id="MHOM01000029">
    <property type="protein sequence ID" value="OGZ63671.1"/>
    <property type="molecule type" value="Genomic_DNA"/>
</dbReference>
<keyword evidence="1" id="KW-0175">Coiled coil</keyword>
<feature type="coiled-coil region" evidence="1">
    <location>
        <begin position="139"/>
        <end position="231"/>
    </location>
</feature>
<accession>A0A1G2HN66</accession>
<dbReference type="AlphaFoldDB" id="A0A1G2HN66"/>
<gene>
    <name evidence="3" type="ORF">A2812_01290</name>
</gene>
<name>A0A1G2HN66_9BACT</name>
<dbReference type="Proteomes" id="UP000177190">
    <property type="component" value="Unassembled WGS sequence"/>
</dbReference>
<dbReference type="STRING" id="1802200.A2812_01290"/>
<organism evidence="3 4">
    <name type="scientific">Candidatus Staskawiczbacteria bacterium RIFCSPHIGHO2_01_FULL_36_16</name>
    <dbReference type="NCBI Taxonomy" id="1802200"/>
    <lineage>
        <taxon>Bacteria</taxon>
        <taxon>Candidatus Staskawicziibacteriota</taxon>
    </lineage>
</organism>